<feature type="compositionally biased region" description="Pro residues" evidence="1">
    <location>
        <begin position="177"/>
        <end position="189"/>
    </location>
</feature>
<feature type="region of interest" description="Disordered" evidence="1">
    <location>
        <begin position="1"/>
        <end position="190"/>
    </location>
</feature>
<feature type="compositionally biased region" description="Basic and acidic residues" evidence="1">
    <location>
        <begin position="89"/>
        <end position="131"/>
    </location>
</feature>
<dbReference type="Pfam" id="PF26118">
    <property type="entry name" value="DUF8035"/>
    <property type="match status" value="1"/>
</dbReference>
<dbReference type="VEuPathDB" id="FungiDB:CPUR_04696"/>
<dbReference type="OrthoDB" id="5410752at2759"/>
<comment type="caution">
    <text evidence="3">The sequence shown here is derived from an EMBL/GenBank/DDBJ whole genome shotgun (WGS) entry which is preliminary data.</text>
</comment>
<evidence type="ECO:0000259" key="2">
    <source>
        <dbReference type="Pfam" id="PF26118"/>
    </source>
</evidence>
<dbReference type="STRING" id="1111077.M1W1D5"/>
<feature type="region of interest" description="Disordered" evidence="1">
    <location>
        <begin position="210"/>
        <end position="234"/>
    </location>
</feature>
<dbReference type="Proteomes" id="UP000016801">
    <property type="component" value="Unassembled WGS sequence"/>
</dbReference>
<dbReference type="AlphaFoldDB" id="M1W1D5"/>
<keyword evidence="4" id="KW-1185">Reference proteome</keyword>
<evidence type="ECO:0000313" key="3">
    <source>
        <dbReference type="EMBL" id="CCE30846.1"/>
    </source>
</evidence>
<organism evidence="3 4">
    <name type="scientific">Claviceps purpurea (strain 20.1)</name>
    <name type="common">Ergot fungus</name>
    <name type="synonym">Sphacelia segetum</name>
    <dbReference type="NCBI Taxonomy" id="1111077"/>
    <lineage>
        <taxon>Eukaryota</taxon>
        <taxon>Fungi</taxon>
        <taxon>Dikarya</taxon>
        <taxon>Ascomycota</taxon>
        <taxon>Pezizomycotina</taxon>
        <taxon>Sordariomycetes</taxon>
        <taxon>Hypocreomycetidae</taxon>
        <taxon>Hypocreales</taxon>
        <taxon>Clavicipitaceae</taxon>
        <taxon>Claviceps</taxon>
    </lineage>
</organism>
<feature type="compositionally biased region" description="Basic and acidic residues" evidence="1">
    <location>
        <begin position="261"/>
        <end position="271"/>
    </location>
</feature>
<dbReference type="eggNOG" id="ENOG502SANM">
    <property type="taxonomic scope" value="Eukaryota"/>
</dbReference>
<dbReference type="EMBL" id="CAGA01000025">
    <property type="protein sequence ID" value="CCE30846.1"/>
    <property type="molecule type" value="Genomic_DNA"/>
</dbReference>
<evidence type="ECO:0000256" key="1">
    <source>
        <dbReference type="SAM" id="MobiDB-lite"/>
    </source>
</evidence>
<gene>
    <name evidence="3" type="ORF">CPUR_04696</name>
</gene>
<feature type="compositionally biased region" description="Basic and acidic residues" evidence="1">
    <location>
        <begin position="7"/>
        <end position="34"/>
    </location>
</feature>
<feature type="compositionally biased region" description="Basic and acidic residues" evidence="1">
    <location>
        <begin position="159"/>
        <end position="175"/>
    </location>
</feature>
<evidence type="ECO:0000313" key="4">
    <source>
        <dbReference type="Proteomes" id="UP000016801"/>
    </source>
</evidence>
<proteinExistence type="predicted"/>
<feature type="compositionally biased region" description="Basic and acidic residues" evidence="1">
    <location>
        <begin position="46"/>
        <end position="64"/>
    </location>
</feature>
<dbReference type="PANTHER" id="PTHR23330">
    <property type="entry name" value="P300 TRANSCRIPTIONAL COFACTOR JMY-RELATED"/>
    <property type="match status" value="1"/>
</dbReference>
<protein>
    <recommendedName>
        <fullName evidence="2">DUF8035 domain-containing protein</fullName>
    </recommendedName>
</protein>
<feature type="region of interest" description="Disordered" evidence="1">
    <location>
        <begin position="416"/>
        <end position="435"/>
    </location>
</feature>
<name>M1W1D5_CLAP2</name>
<feature type="domain" description="DUF8035" evidence="2">
    <location>
        <begin position="433"/>
        <end position="487"/>
    </location>
</feature>
<feature type="compositionally biased region" description="Pro residues" evidence="1">
    <location>
        <begin position="420"/>
        <end position="432"/>
    </location>
</feature>
<dbReference type="HOGENOM" id="CLU_021705_2_0_1"/>
<sequence length="574" mass="68082">MSQRGARMTEFEERDYYAAPRRSEPRFENAEYRTRRVTTRSPPPPVRERDSAPSFLREDARRTDAGPMVLRKRDIETWDRRPRSPSPVRVREERLVHRPRSESPHFHDHSHEHSRTRIVERETERERERARSPSVVRRRSPSAHSVRFVERRRRSPSPIKEHIHTRIIERQKAREPSPSPSPPPLPPVVRGPILEREVITHYTDIDHGVIRAKVPSPPPPPRPRAHTHTRERETDIDISLSKNRTEVDVDIHRSTSRHRSPSRERRSHYHDDDEIILRRDLERIHIDDRRSHRRSHSAVPTRAPLPDDEADYISSRIDSRGRIGEAYHGATKDWAIVDVPPGTEKVRMDGVGGASTETEWSKYSGVRRTKFIPEREGALVPARQPSPAFGRDHHSSVTVYDREREIDVDVDIERRITRTPAPPPPPPPPPPTRDMWTEMTKDLVCREAIEEMGYRYEETTWFFYVMDYLTYDQVLQLTELSSRIRRRRRRYVEADREREYMEDWYRRHPRDHYEQRPRRYDYEWDDERVREREVIYDSRAPGRGYMRAGIEATVDAVLLAPGWVSDDDIYDNDV</sequence>
<dbReference type="PANTHER" id="PTHR23330:SF9">
    <property type="entry name" value="PROLINE-RICH PROTEIN 11"/>
    <property type="match status" value="1"/>
</dbReference>
<reference evidence="3 4" key="1">
    <citation type="journal article" date="2013" name="PLoS Genet.">
        <title>Plant-symbiotic fungi as chemical engineers: Multi-genome analysis of the Clavicipitaceae reveals dynamics of alkaloid loci.</title>
        <authorList>
            <person name="Schardl C.L."/>
            <person name="Young C.A."/>
            <person name="Hesse U."/>
            <person name="Amyotte S.G."/>
            <person name="Andreeva K."/>
            <person name="Calie P.J."/>
            <person name="Fleetwood D.J."/>
            <person name="Haws D.C."/>
            <person name="Moore N."/>
            <person name="Oeser B."/>
            <person name="Panaccione D.G."/>
            <person name="Schweri K.K."/>
            <person name="Voisey C.R."/>
            <person name="Farman M.L."/>
            <person name="Jaromczyk J.W."/>
            <person name="Roe B.A."/>
            <person name="O'Sullivan D.M."/>
            <person name="Scott B."/>
            <person name="Tudzynski P."/>
            <person name="An Z."/>
            <person name="Arnaoudova E.G."/>
            <person name="Bullock C.T."/>
            <person name="Charlton N.D."/>
            <person name="Chen L."/>
            <person name="Cox M."/>
            <person name="Dinkins R.D."/>
            <person name="Florea S."/>
            <person name="Glenn A.E."/>
            <person name="Gordon A."/>
            <person name="Gueldener U."/>
            <person name="Harris D.R."/>
            <person name="Hollin W."/>
            <person name="Jaromczyk J."/>
            <person name="Johnson R.D."/>
            <person name="Khan A.K."/>
            <person name="Leistner E."/>
            <person name="Leuchtmann A."/>
            <person name="Li C."/>
            <person name="Liu J."/>
            <person name="Liu J."/>
            <person name="Liu M."/>
            <person name="Mace W."/>
            <person name="Machado C."/>
            <person name="Nagabhyru P."/>
            <person name="Pan J."/>
            <person name="Schmid J."/>
            <person name="Sugawara K."/>
            <person name="Steiner U."/>
            <person name="Takach J.E."/>
            <person name="Tanaka E."/>
            <person name="Webb J.S."/>
            <person name="Wilson E.V."/>
            <person name="Wiseman J.L."/>
            <person name="Yoshida R."/>
            <person name="Zeng Z."/>
        </authorList>
    </citation>
    <scope>NUCLEOTIDE SEQUENCE [LARGE SCALE GENOMIC DNA]</scope>
    <source>
        <strain evidence="3 4">20.1</strain>
    </source>
</reference>
<dbReference type="InterPro" id="IPR058348">
    <property type="entry name" value="DUF8035"/>
</dbReference>
<feature type="region of interest" description="Disordered" evidence="1">
    <location>
        <begin position="250"/>
        <end position="271"/>
    </location>
</feature>
<accession>M1W1D5</accession>
<feature type="compositionally biased region" description="Basic and acidic residues" evidence="1">
    <location>
        <begin position="71"/>
        <end position="82"/>
    </location>
</feature>